<dbReference type="AlphaFoldDB" id="A0A7R8ZKP1"/>
<dbReference type="EMBL" id="OB660491">
    <property type="protein sequence ID" value="CAD7225057.1"/>
    <property type="molecule type" value="Genomic_DNA"/>
</dbReference>
<keyword evidence="4" id="KW-0479">Metal-binding</keyword>
<dbReference type="InterPro" id="IPR006146">
    <property type="entry name" value="5'-Nucleotdase_CS"/>
</dbReference>
<dbReference type="InterPro" id="IPR008334">
    <property type="entry name" value="5'-Nucleotdase_C"/>
</dbReference>
<name>A0A7R8ZKP1_9CRUS</name>
<evidence type="ECO:0000256" key="6">
    <source>
        <dbReference type="ARBA" id="ARBA00022741"/>
    </source>
</evidence>
<organism evidence="11">
    <name type="scientific">Cyprideis torosa</name>
    <dbReference type="NCBI Taxonomy" id="163714"/>
    <lineage>
        <taxon>Eukaryota</taxon>
        <taxon>Metazoa</taxon>
        <taxon>Ecdysozoa</taxon>
        <taxon>Arthropoda</taxon>
        <taxon>Crustacea</taxon>
        <taxon>Oligostraca</taxon>
        <taxon>Ostracoda</taxon>
        <taxon>Podocopa</taxon>
        <taxon>Podocopida</taxon>
        <taxon>Cytherocopina</taxon>
        <taxon>Cytheroidea</taxon>
        <taxon>Cytherideidae</taxon>
        <taxon>Cyprideis</taxon>
    </lineage>
</organism>
<dbReference type="SUPFAM" id="SSF55816">
    <property type="entry name" value="5'-nucleotidase (syn. UDP-sugar hydrolase), C-terminal domain"/>
    <property type="match status" value="1"/>
</dbReference>
<dbReference type="Gene3D" id="3.60.21.10">
    <property type="match status" value="1"/>
</dbReference>
<dbReference type="InterPro" id="IPR036907">
    <property type="entry name" value="5'-Nucleotdase_C_sf"/>
</dbReference>
<dbReference type="GO" id="GO:0008253">
    <property type="term" value="F:5'-nucleotidase activity"/>
    <property type="evidence" value="ECO:0007669"/>
    <property type="project" value="UniProtKB-EC"/>
</dbReference>
<evidence type="ECO:0000256" key="2">
    <source>
        <dbReference type="ARBA" id="ARBA00006654"/>
    </source>
</evidence>
<accession>A0A7R8ZKP1</accession>
<dbReference type="GO" id="GO:0000166">
    <property type="term" value="F:nucleotide binding"/>
    <property type="evidence" value="ECO:0007669"/>
    <property type="project" value="UniProtKB-KW"/>
</dbReference>
<proteinExistence type="inferred from homology"/>
<dbReference type="PANTHER" id="PTHR11575">
    <property type="entry name" value="5'-NUCLEOTIDASE-RELATED"/>
    <property type="match status" value="1"/>
</dbReference>
<dbReference type="CDD" id="cd07409">
    <property type="entry name" value="MPP_CD73_N"/>
    <property type="match status" value="1"/>
</dbReference>
<evidence type="ECO:0000259" key="10">
    <source>
        <dbReference type="Pfam" id="PF02872"/>
    </source>
</evidence>
<comment type="similarity">
    <text evidence="2 8">Belongs to the 5'-nucleotidase family.</text>
</comment>
<dbReference type="InterPro" id="IPR006179">
    <property type="entry name" value="5_nucleotidase/apyrase"/>
</dbReference>
<keyword evidence="6 8" id="KW-0547">Nucleotide-binding</keyword>
<evidence type="ECO:0000256" key="3">
    <source>
        <dbReference type="ARBA" id="ARBA00012643"/>
    </source>
</evidence>
<feature type="signal peptide" evidence="8">
    <location>
        <begin position="1"/>
        <end position="19"/>
    </location>
</feature>
<keyword evidence="5 8" id="KW-0732">Signal</keyword>
<evidence type="ECO:0000256" key="1">
    <source>
        <dbReference type="ARBA" id="ARBA00000815"/>
    </source>
</evidence>
<dbReference type="InterPro" id="IPR029052">
    <property type="entry name" value="Metallo-depent_PP-like"/>
</dbReference>
<dbReference type="Pfam" id="PF00149">
    <property type="entry name" value="Metallophos"/>
    <property type="match status" value="1"/>
</dbReference>
<feature type="domain" description="Calcineurin-like phosphoesterase" evidence="9">
    <location>
        <begin position="23"/>
        <end position="234"/>
    </location>
</feature>
<evidence type="ECO:0000256" key="7">
    <source>
        <dbReference type="ARBA" id="ARBA00022801"/>
    </source>
</evidence>
<dbReference type="PROSITE" id="PS00786">
    <property type="entry name" value="5_NUCLEOTIDASE_2"/>
    <property type="match status" value="1"/>
</dbReference>
<dbReference type="PANTHER" id="PTHR11575:SF24">
    <property type="entry name" value="5'-NUCLEOTIDASE"/>
    <property type="match status" value="1"/>
</dbReference>
<evidence type="ECO:0000256" key="8">
    <source>
        <dbReference type="RuleBase" id="RU362119"/>
    </source>
</evidence>
<dbReference type="Gene3D" id="3.90.780.10">
    <property type="entry name" value="5'-Nucleotidase, C-terminal domain"/>
    <property type="match status" value="1"/>
</dbReference>
<feature type="chain" id="PRO_5040558291" description="5'-nucleotidase" evidence="8">
    <location>
        <begin position="20"/>
        <end position="498"/>
    </location>
</feature>
<dbReference type="Pfam" id="PF02872">
    <property type="entry name" value="5_nucleotid_C"/>
    <property type="match status" value="1"/>
</dbReference>
<dbReference type="EC" id="3.1.3.5" evidence="3"/>
<sequence>MSASAVLCLFPCLLVPVLNLELNIVHQNDIHSRFVPAAGNGGRCKEGLACYGGFARIKAYIDEVKSTEKNVLNLNAGDNYQGTVWYTLYKGPLLAFVANTLDYDAMALGNHEFDDGPAGLRPFLKAVEFPVLAANVNATAEPLINGLFLPYVVVNVDGRHVGIIGFLTPDTESLANPGPTIKFEDEVTVLNKTAQFLTRQGVDIIIALGHSGWETDVDIAEMVPNIDVVVGGHTNEFLYNGVPPDPEDVAELDGPYPTVVKNLVTGDKVPVVQCFKRGKYICRLRVKFDEKGKAVFWEGQPVILGPDRPSGDVLLADVLSVIPFENRIYFVDLKGSTIKKILEFSVSNHFNQGGGFLQVSGFRIVYDLLRPKNQRLISVEARCKRCSLTDDQYESVEDDKIYTVAMSKFLYKGGDFYSMIEEEAVSFVDSGNSIEDDPITDTASAKPRHPDFEFLIPFIRFMRDGIDYGNLERRIVYISQHPPQEHDPIPSSRRRRRR</sequence>
<evidence type="ECO:0000259" key="9">
    <source>
        <dbReference type="Pfam" id="PF00149"/>
    </source>
</evidence>
<gene>
    <name evidence="11" type="ORF">CTOB1V02_LOCUS3005</name>
</gene>
<dbReference type="OrthoDB" id="7722975at2759"/>
<evidence type="ECO:0000256" key="5">
    <source>
        <dbReference type="ARBA" id="ARBA00022729"/>
    </source>
</evidence>
<dbReference type="GO" id="GO:0006196">
    <property type="term" value="P:AMP catabolic process"/>
    <property type="evidence" value="ECO:0007669"/>
    <property type="project" value="TreeGrafter"/>
</dbReference>
<dbReference type="PRINTS" id="PR01607">
    <property type="entry name" value="APYRASEFAMLY"/>
</dbReference>
<dbReference type="SUPFAM" id="SSF56300">
    <property type="entry name" value="Metallo-dependent phosphatases"/>
    <property type="match status" value="1"/>
</dbReference>
<dbReference type="GO" id="GO:0005886">
    <property type="term" value="C:plasma membrane"/>
    <property type="evidence" value="ECO:0007669"/>
    <property type="project" value="TreeGrafter"/>
</dbReference>
<evidence type="ECO:0000313" key="11">
    <source>
        <dbReference type="EMBL" id="CAD7225057.1"/>
    </source>
</evidence>
<evidence type="ECO:0000256" key="4">
    <source>
        <dbReference type="ARBA" id="ARBA00022723"/>
    </source>
</evidence>
<dbReference type="FunFam" id="3.60.21.10:FF:000020">
    <property type="entry name" value="NT5E isoform 4"/>
    <property type="match status" value="1"/>
</dbReference>
<comment type="catalytic activity">
    <reaction evidence="1">
        <text>a ribonucleoside 5'-phosphate + H2O = a ribonucleoside + phosphate</text>
        <dbReference type="Rhea" id="RHEA:12484"/>
        <dbReference type="ChEBI" id="CHEBI:15377"/>
        <dbReference type="ChEBI" id="CHEBI:18254"/>
        <dbReference type="ChEBI" id="CHEBI:43474"/>
        <dbReference type="ChEBI" id="CHEBI:58043"/>
        <dbReference type="EC" id="3.1.3.5"/>
    </reaction>
</comment>
<protein>
    <recommendedName>
        <fullName evidence="3">5'-nucleotidase</fullName>
        <ecNumber evidence="3">3.1.3.5</ecNumber>
    </recommendedName>
</protein>
<keyword evidence="7 8" id="KW-0378">Hydrolase</keyword>
<dbReference type="InterPro" id="IPR004843">
    <property type="entry name" value="Calcineurin-like_PHP"/>
</dbReference>
<dbReference type="GO" id="GO:0046872">
    <property type="term" value="F:metal ion binding"/>
    <property type="evidence" value="ECO:0007669"/>
    <property type="project" value="UniProtKB-KW"/>
</dbReference>
<reference evidence="11" key="1">
    <citation type="submission" date="2020-11" db="EMBL/GenBank/DDBJ databases">
        <authorList>
            <person name="Tran Van P."/>
        </authorList>
    </citation>
    <scope>NUCLEOTIDE SEQUENCE</scope>
</reference>
<feature type="domain" description="5'-Nucleotidase C-terminal" evidence="10">
    <location>
        <begin position="308"/>
        <end position="421"/>
    </location>
</feature>